<feature type="domain" description="Zn(2)-C6 fungal-type" evidence="2">
    <location>
        <begin position="184"/>
        <end position="213"/>
    </location>
</feature>
<sequence>MTPPPETSPLRKGSRRFNATRLTWTSGEPLNEKSQPPAKEPRRAHTWGGSDGGVAAGSSDSPRMDALLHAIDLRRGGGSSDPLDLQPPKKPRDAPFAMEQPSSAAADERSAALQPSPLPQPAVAEAPPSIASSTADGMMDDEEEVSSDEDAQSDRSDEERGGLKPASSAPASSDRQAQPALHRPCAACRAAKVKCSRHAPCTRCLRLSLVCTQPPVVQRGRPSHQSRLAQMRAVDTPSSDRPPSFSSLLPQQQMYAQSVPLPPMVQQQPWAILPPEAQQMMMLQQQMGGHALMAKRFAQMHVNQPAPLRISTKLEWSLLANSPLAGEEILGEVKQMERKYDEAQVSIDALRAQLLRLGVQPCI</sequence>
<proteinExistence type="predicted"/>
<gene>
    <name evidence="3" type="ORF">AB1Y20_003480</name>
</gene>
<dbReference type="GO" id="GO:0000981">
    <property type="term" value="F:DNA-binding transcription factor activity, RNA polymerase II-specific"/>
    <property type="evidence" value="ECO:0007669"/>
    <property type="project" value="InterPro"/>
</dbReference>
<dbReference type="InterPro" id="IPR036864">
    <property type="entry name" value="Zn2-C6_fun-type_DNA-bd_sf"/>
</dbReference>
<dbReference type="PROSITE" id="PS50048">
    <property type="entry name" value="ZN2_CY6_FUNGAL_2"/>
    <property type="match status" value="1"/>
</dbReference>
<feature type="region of interest" description="Disordered" evidence="1">
    <location>
        <begin position="1"/>
        <end position="178"/>
    </location>
</feature>
<reference evidence="3 4" key="1">
    <citation type="journal article" date="2024" name="Science">
        <title>Giant polyketide synthase enzymes in the biosynthesis of giant marine polyether toxins.</title>
        <authorList>
            <person name="Fallon T.R."/>
            <person name="Shende V.V."/>
            <person name="Wierzbicki I.H."/>
            <person name="Pendleton A.L."/>
            <person name="Watervoot N.F."/>
            <person name="Auber R.P."/>
            <person name="Gonzalez D.J."/>
            <person name="Wisecaver J.H."/>
            <person name="Moore B.S."/>
        </authorList>
    </citation>
    <scope>NUCLEOTIDE SEQUENCE [LARGE SCALE GENOMIC DNA]</scope>
    <source>
        <strain evidence="3 4">12B1</strain>
    </source>
</reference>
<evidence type="ECO:0000313" key="4">
    <source>
        <dbReference type="Proteomes" id="UP001515480"/>
    </source>
</evidence>
<dbReference type="SUPFAM" id="SSF57701">
    <property type="entry name" value="Zn2/Cys6 DNA-binding domain"/>
    <property type="match status" value="1"/>
</dbReference>
<name>A0AB34JCE0_PRYPA</name>
<dbReference type="EMBL" id="JBGBPQ010000010">
    <property type="protein sequence ID" value="KAL1519221.1"/>
    <property type="molecule type" value="Genomic_DNA"/>
</dbReference>
<feature type="compositionally biased region" description="Acidic residues" evidence="1">
    <location>
        <begin position="138"/>
        <end position="151"/>
    </location>
</feature>
<keyword evidence="4" id="KW-1185">Reference proteome</keyword>
<dbReference type="GO" id="GO:0008270">
    <property type="term" value="F:zinc ion binding"/>
    <property type="evidence" value="ECO:0007669"/>
    <property type="project" value="InterPro"/>
</dbReference>
<feature type="region of interest" description="Disordered" evidence="1">
    <location>
        <begin position="216"/>
        <end position="247"/>
    </location>
</feature>
<feature type="compositionally biased region" description="Basic and acidic residues" evidence="1">
    <location>
        <begin position="152"/>
        <end position="162"/>
    </location>
</feature>
<dbReference type="Pfam" id="PF00172">
    <property type="entry name" value="Zn_clus"/>
    <property type="match status" value="1"/>
</dbReference>
<accession>A0AB34JCE0</accession>
<organism evidence="3 4">
    <name type="scientific">Prymnesium parvum</name>
    <name type="common">Toxic golden alga</name>
    <dbReference type="NCBI Taxonomy" id="97485"/>
    <lineage>
        <taxon>Eukaryota</taxon>
        <taxon>Haptista</taxon>
        <taxon>Haptophyta</taxon>
        <taxon>Prymnesiophyceae</taxon>
        <taxon>Prymnesiales</taxon>
        <taxon>Prymnesiaceae</taxon>
        <taxon>Prymnesium</taxon>
    </lineage>
</organism>
<dbReference type="CDD" id="cd00067">
    <property type="entry name" value="GAL4"/>
    <property type="match status" value="1"/>
</dbReference>
<feature type="compositionally biased region" description="Polar residues" evidence="1">
    <location>
        <begin position="20"/>
        <end position="34"/>
    </location>
</feature>
<dbReference type="InterPro" id="IPR001138">
    <property type="entry name" value="Zn2Cys6_DnaBD"/>
</dbReference>
<dbReference type="Gene3D" id="4.10.240.10">
    <property type="entry name" value="Zn(2)-C6 fungal-type DNA-binding domain"/>
    <property type="match status" value="1"/>
</dbReference>
<evidence type="ECO:0000256" key="1">
    <source>
        <dbReference type="SAM" id="MobiDB-lite"/>
    </source>
</evidence>
<dbReference type="AlphaFoldDB" id="A0AB34JCE0"/>
<evidence type="ECO:0000259" key="2">
    <source>
        <dbReference type="PROSITE" id="PS50048"/>
    </source>
</evidence>
<protein>
    <recommendedName>
        <fullName evidence="2">Zn(2)-C6 fungal-type domain-containing protein</fullName>
    </recommendedName>
</protein>
<dbReference type="SMART" id="SM00066">
    <property type="entry name" value="GAL4"/>
    <property type="match status" value="1"/>
</dbReference>
<comment type="caution">
    <text evidence="3">The sequence shown here is derived from an EMBL/GenBank/DDBJ whole genome shotgun (WGS) entry which is preliminary data.</text>
</comment>
<feature type="compositionally biased region" description="Polar residues" evidence="1">
    <location>
        <begin position="236"/>
        <end position="247"/>
    </location>
</feature>
<dbReference type="Proteomes" id="UP001515480">
    <property type="component" value="Unassembled WGS sequence"/>
</dbReference>
<evidence type="ECO:0000313" key="3">
    <source>
        <dbReference type="EMBL" id="KAL1519221.1"/>
    </source>
</evidence>